<dbReference type="InterPro" id="IPR000999">
    <property type="entry name" value="RNase_III_dom"/>
</dbReference>
<dbReference type="Pfam" id="PF00636">
    <property type="entry name" value="Ribonuclease_3"/>
    <property type="match status" value="1"/>
</dbReference>
<reference evidence="8" key="2">
    <citation type="journal article" date="2021" name="PeerJ">
        <title>Extensive microbial diversity within the chicken gut microbiome revealed by metagenomics and culture.</title>
        <authorList>
            <person name="Gilroy R."/>
            <person name="Ravi A."/>
            <person name="Getino M."/>
            <person name="Pursley I."/>
            <person name="Horton D.L."/>
            <person name="Alikhan N.F."/>
            <person name="Baker D."/>
            <person name="Gharbi K."/>
            <person name="Hall N."/>
            <person name="Watson M."/>
            <person name="Adriaenssens E.M."/>
            <person name="Foster-Nyarko E."/>
            <person name="Jarju S."/>
            <person name="Secka A."/>
            <person name="Antonio M."/>
            <person name="Oren A."/>
            <person name="Chaudhuri R.R."/>
            <person name="La Ragione R."/>
            <person name="Hildebrand F."/>
            <person name="Pallen M.J."/>
        </authorList>
    </citation>
    <scope>NUCLEOTIDE SEQUENCE</scope>
    <source>
        <strain evidence="8">ChiW25-3613</strain>
    </source>
</reference>
<keyword evidence="6" id="KW-0699">rRNA-binding</keyword>
<comment type="function">
    <text evidence="6">Involved in correct processing of both the 5' and 3' ends of 23S rRNA precursor. Processes 30S rRNA precursor transcript even in absence of ribonuclease 3 (Rnc); Rnc processes 30S rRNA into smaller rRNA precursors.</text>
</comment>
<evidence type="ECO:0000256" key="6">
    <source>
        <dbReference type="HAMAP-Rule" id="MF_01468"/>
    </source>
</evidence>
<keyword evidence="2 6" id="KW-0698">rRNA processing</keyword>
<dbReference type="SUPFAM" id="SSF69065">
    <property type="entry name" value="RNase III domain-like"/>
    <property type="match status" value="1"/>
</dbReference>
<dbReference type="HAMAP" id="MF_01468">
    <property type="entry name" value="RNase_Mini_III"/>
    <property type="match status" value="1"/>
</dbReference>
<dbReference type="EMBL" id="DVHB01000082">
    <property type="protein sequence ID" value="HIR39695.1"/>
    <property type="molecule type" value="Genomic_DNA"/>
</dbReference>
<keyword evidence="1 6" id="KW-0690">Ribosome biogenesis</keyword>
<sequence length="123" mass="13656">MTPESAKNLSPVTLAFVGDAVYSLCVREKLVRSADFKAGELNKLSSQKVSAHGQSGLVEILLPLFTEEEGEIFRRGRNAKKTARAKHASVSEYNRSTGFEAVLGYLYLTGQFDRIEFLLKDLK</sequence>
<dbReference type="GO" id="GO:0005737">
    <property type="term" value="C:cytoplasm"/>
    <property type="evidence" value="ECO:0007669"/>
    <property type="project" value="UniProtKB-SubCell"/>
</dbReference>
<dbReference type="AlphaFoldDB" id="A0A9D1AGA8"/>
<evidence type="ECO:0000256" key="5">
    <source>
        <dbReference type="ARBA" id="ARBA00022801"/>
    </source>
</evidence>
<keyword evidence="6" id="KW-0460">Magnesium</keyword>
<feature type="active site" evidence="6">
    <location>
        <position position="19"/>
    </location>
</feature>
<dbReference type="PANTHER" id="PTHR34276">
    <property type="entry name" value="MINI-RIBONUCLEASE 3"/>
    <property type="match status" value="1"/>
</dbReference>
<dbReference type="PIRSF" id="PIRSF005520">
    <property type="entry name" value="UCP005520"/>
    <property type="match status" value="1"/>
</dbReference>
<evidence type="ECO:0000256" key="1">
    <source>
        <dbReference type="ARBA" id="ARBA00022517"/>
    </source>
</evidence>
<dbReference type="InterPro" id="IPR008226">
    <property type="entry name" value="Mini3_fam"/>
</dbReference>
<dbReference type="Proteomes" id="UP000824179">
    <property type="component" value="Unassembled WGS sequence"/>
</dbReference>
<comment type="cofactor">
    <cofactor evidence="6">
        <name>Mg(2+)</name>
        <dbReference type="ChEBI" id="CHEBI:18420"/>
    </cofactor>
</comment>
<gene>
    <name evidence="6" type="primary">mrnC</name>
    <name evidence="8" type="ORF">IAB90_04850</name>
</gene>
<feature type="domain" description="RNase III" evidence="7">
    <location>
        <begin position="13"/>
        <end position="111"/>
    </location>
</feature>
<dbReference type="GO" id="GO:0004525">
    <property type="term" value="F:ribonuclease III activity"/>
    <property type="evidence" value="ECO:0007669"/>
    <property type="project" value="InterPro"/>
</dbReference>
<evidence type="ECO:0000256" key="2">
    <source>
        <dbReference type="ARBA" id="ARBA00022552"/>
    </source>
</evidence>
<comment type="similarity">
    <text evidence="6">Belongs to the MrnC RNase family.</text>
</comment>
<comment type="subunit">
    <text evidence="6">Homodimer.</text>
</comment>
<keyword evidence="5 6" id="KW-0378">Hydrolase</keyword>
<accession>A0A9D1AGA8</accession>
<keyword evidence="6" id="KW-0694">RNA-binding</keyword>
<evidence type="ECO:0000259" key="7">
    <source>
        <dbReference type="Pfam" id="PF00636"/>
    </source>
</evidence>
<comment type="subcellular location">
    <subcellularLocation>
        <location evidence="6">Cytoplasm</location>
    </subcellularLocation>
</comment>
<proteinExistence type="inferred from homology"/>
<keyword evidence="3 6" id="KW-0540">Nuclease</keyword>
<evidence type="ECO:0000313" key="9">
    <source>
        <dbReference type="Proteomes" id="UP000824179"/>
    </source>
</evidence>
<dbReference type="GO" id="GO:0006364">
    <property type="term" value="P:rRNA processing"/>
    <property type="evidence" value="ECO:0007669"/>
    <property type="project" value="UniProtKB-UniRule"/>
</dbReference>
<organism evidence="8 9">
    <name type="scientific">Candidatus Coproplasma stercoripullorum</name>
    <dbReference type="NCBI Taxonomy" id="2840751"/>
    <lineage>
        <taxon>Bacteria</taxon>
        <taxon>Bacillati</taxon>
        <taxon>Bacillota</taxon>
        <taxon>Clostridia</taxon>
        <taxon>Eubacteriales</taxon>
        <taxon>Candidatus Coproplasma</taxon>
    </lineage>
</organism>
<protein>
    <recommendedName>
        <fullName evidence="6">Mini-ribonuclease 3</fullName>
        <shortName evidence="6">Mini-3</shortName>
        <shortName evidence="6">Mini-RNase 3</shortName>
        <ecNumber evidence="6">3.1.26.-</ecNumber>
    </recommendedName>
    <alternativeName>
        <fullName evidence="6">Mini-RNase III</fullName>
        <shortName evidence="6">Mini-III</shortName>
    </alternativeName>
</protein>
<dbReference type="Gene3D" id="1.10.1520.10">
    <property type="entry name" value="Ribonuclease III domain"/>
    <property type="match status" value="1"/>
</dbReference>
<dbReference type="GO" id="GO:0019843">
    <property type="term" value="F:rRNA binding"/>
    <property type="evidence" value="ECO:0007669"/>
    <property type="project" value="UniProtKB-UniRule"/>
</dbReference>
<keyword evidence="4 6" id="KW-0255">Endonuclease</keyword>
<dbReference type="PANTHER" id="PTHR34276:SF1">
    <property type="entry name" value="MINI-RIBONUCLEASE 3"/>
    <property type="match status" value="1"/>
</dbReference>
<evidence type="ECO:0000313" key="8">
    <source>
        <dbReference type="EMBL" id="HIR39695.1"/>
    </source>
</evidence>
<dbReference type="CDD" id="cd00593">
    <property type="entry name" value="RIBOc"/>
    <property type="match status" value="1"/>
</dbReference>
<evidence type="ECO:0000256" key="4">
    <source>
        <dbReference type="ARBA" id="ARBA00022759"/>
    </source>
</evidence>
<reference evidence="8" key="1">
    <citation type="submission" date="2020-10" db="EMBL/GenBank/DDBJ databases">
        <authorList>
            <person name="Gilroy R."/>
        </authorList>
    </citation>
    <scope>NUCLEOTIDE SEQUENCE</scope>
    <source>
        <strain evidence="8">ChiW25-3613</strain>
    </source>
</reference>
<name>A0A9D1AGA8_9FIRM</name>
<dbReference type="InterPro" id="IPR036389">
    <property type="entry name" value="RNase_III_sf"/>
</dbReference>
<dbReference type="EC" id="3.1.26.-" evidence="6"/>
<comment type="caution">
    <text evidence="8">The sequence shown here is derived from an EMBL/GenBank/DDBJ whole genome shotgun (WGS) entry which is preliminary data.</text>
</comment>
<keyword evidence="6" id="KW-0963">Cytoplasm</keyword>
<evidence type="ECO:0000256" key="3">
    <source>
        <dbReference type="ARBA" id="ARBA00022722"/>
    </source>
</evidence>